<feature type="transmembrane region" description="Helical" evidence="1">
    <location>
        <begin position="342"/>
        <end position="360"/>
    </location>
</feature>
<evidence type="ECO:0000256" key="1">
    <source>
        <dbReference type="SAM" id="Phobius"/>
    </source>
</evidence>
<dbReference type="STRING" id="28087.Lsai_3021"/>
<dbReference type="EMBL" id="LNYV01000037">
    <property type="protein sequence ID" value="KTD54199.1"/>
    <property type="molecule type" value="Genomic_DNA"/>
</dbReference>
<feature type="transmembrane region" description="Helical" evidence="1">
    <location>
        <begin position="7"/>
        <end position="28"/>
    </location>
</feature>
<feature type="transmembrane region" description="Helical" evidence="1">
    <location>
        <begin position="172"/>
        <end position="199"/>
    </location>
</feature>
<reference evidence="2 3" key="1">
    <citation type="submission" date="2015-11" db="EMBL/GenBank/DDBJ databases">
        <title>Genomic analysis of 38 Legionella species identifies large and diverse effector repertoires.</title>
        <authorList>
            <person name="Burstein D."/>
            <person name="Amaro F."/>
            <person name="Zusman T."/>
            <person name="Lifshitz Z."/>
            <person name="Cohen O."/>
            <person name="Gilbert J.A."/>
            <person name="Pupko T."/>
            <person name="Shuman H.A."/>
            <person name="Segal G."/>
        </authorList>
    </citation>
    <scope>NUCLEOTIDE SEQUENCE [LARGE SCALE GENOMIC DNA]</scope>
    <source>
        <strain evidence="2 3">Mt.St.Helens-4</strain>
    </source>
</reference>
<keyword evidence="1" id="KW-0812">Transmembrane</keyword>
<keyword evidence="1" id="KW-0472">Membrane</keyword>
<organism evidence="2 3">
    <name type="scientific">Legionella sainthelensi</name>
    <dbReference type="NCBI Taxonomy" id="28087"/>
    <lineage>
        <taxon>Bacteria</taxon>
        <taxon>Pseudomonadati</taxon>
        <taxon>Pseudomonadota</taxon>
        <taxon>Gammaproteobacteria</taxon>
        <taxon>Legionellales</taxon>
        <taxon>Legionellaceae</taxon>
        <taxon>Legionella</taxon>
    </lineage>
</organism>
<gene>
    <name evidence="2" type="ORF">Lsai_3021</name>
</gene>
<feature type="transmembrane region" description="Helical" evidence="1">
    <location>
        <begin position="287"/>
        <end position="307"/>
    </location>
</feature>
<keyword evidence="1" id="KW-1133">Transmembrane helix</keyword>
<dbReference type="AlphaFoldDB" id="A0A0W0YBG9"/>
<evidence type="ECO:0000313" key="3">
    <source>
        <dbReference type="Proteomes" id="UP000054621"/>
    </source>
</evidence>
<dbReference type="eggNOG" id="COG1807">
    <property type="taxonomic scope" value="Bacteria"/>
</dbReference>
<feature type="transmembrane region" description="Helical" evidence="1">
    <location>
        <begin position="211"/>
        <end position="233"/>
    </location>
</feature>
<protein>
    <submittedName>
        <fullName evidence="2">LphB</fullName>
    </submittedName>
</protein>
<dbReference type="Proteomes" id="UP000054621">
    <property type="component" value="Unassembled WGS sequence"/>
</dbReference>
<feature type="transmembrane region" description="Helical" evidence="1">
    <location>
        <begin position="62"/>
        <end position="78"/>
    </location>
</feature>
<dbReference type="PATRIC" id="fig|28087.4.peg.3245"/>
<sequence length="511" mass="59523">MKSKLRWCDFIFILLFFYLLILQIQAIWPFTIDDMYISLRYARHWADGTGLLWNMNAPPVEGYSNFLFVALGALILLLKGDPIIALKIAGLIGLCFTCYFIYLIARFWFSRRKSLLPGLALLFYKGQIIWAISGLETAVYQALICGAIYFCFRGMGYQLFPDFRGKSEKKYFIFAGLFLALAGMTRPEAPALMVLFFILLCWDRPQKEVNYYWQGVFLFCCTLVLFYGPYFLWRLTYFGFLFPNSVYCKGLSNIFTVTLDRNYIKLIWPFALLALPACIKSEGKRHYFLWLPSIFYLIVLVNSDPVVAFDNRLFLPAFVLLLPLALQGISILINSFWQQRDFVFNTFFYLVYFSIVLFFIPKMSLADYRYFSQNPIRGEQLRIQVVDWLNNHTPMGASVVLADCGLIPYLSHLNFIDSYCLNNLSMAHYPEKLRHELFCNNILHKKPAVIILTSLIEQGKVIYTPSDVCLKKLLNEQNNYTLSKVYMANNPDSIYRYEIYTNSSDILPIRK</sequence>
<proteinExistence type="predicted"/>
<feature type="transmembrane region" description="Helical" evidence="1">
    <location>
        <begin position="313"/>
        <end position="333"/>
    </location>
</feature>
<dbReference type="OrthoDB" id="5492344at2"/>
<comment type="caution">
    <text evidence="2">The sequence shown here is derived from an EMBL/GenBank/DDBJ whole genome shotgun (WGS) entry which is preliminary data.</text>
</comment>
<dbReference type="RefSeq" id="WP_027270651.1">
    <property type="nucleotide sequence ID" value="NZ_CAAAJE010000009.1"/>
</dbReference>
<name>A0A0W0YBG9_9GAMM</name>
<accession>A0A0W0YBG9</accession>
<feature type="transmembrane region" description="Helical" evidence="1">
    <location>
        <begin position="85"/>
        <end position="108"/>
    </location>
</feature>
<evidence type="ECO:0000313" key="2">
    <source>
        <dbReference type="EMBL" id="KTD54199.1"/>
    </source>
</evidence>
<feature type="transmembrane region" description="Helical" evidence="1">
    <location>
        <begin position="128"/>
        <end position="152"/>
    </location>
</feature>